<organism evidence="16 17">
    <name type="scientific">Coemansia spiralis</name>
    <dbReference type="NCBI Taxonomy" id="417178"/>
    <lineage>
        <taxon>Eukaryota</taxon>
        <taxon>Fungi</taxon>
        <taxon>Fungi incertae sedis</taxon>
        <taxon>Zoopagomycota</taxon>
        <taxon>Kickxellomycotina</taxon>
        <taxon>Kickxellomycetes</taxon>
        <taxon>Kickxellales</taxon>
        <taxon>Kickxellaceae</taxon>
        <taxon>Coemansia</taxon>
    </lineage>
</organism>
<evidence type="ECO:0000313" key="16">
    <source>
        <dbReference type="EMBL" id="KAJ2680534.1"/>
    </source>
</evidence>
<dbReference type="InterPro" id="IPR015943">
    <property type="entry name" value="WD40/YVTN_repeat-like_dom_sf"/>
</dbReference>
<keyword evidence="6 13" id="KW-0732">Signal</keyword>
<evidence type="ECO:0000256" key="12">
    <source>
        <dbReference type="SAM" id="Phobius"/>
    </source>
</evidence>
<dbReference type="Gene3D" id="2.130.10.10">
    <property type="entry name" value="YVTN repeat-like/Quinoprotein amine dehydrogenase"/>
    <property type="match status" value="1"/>
</dbReference>
<evidence type="ECO:0000256" key="6">
    <source>
        <dbReference type="ARBA" id="ARBA00022729"/>
    </source>
</evidence>
<dbReference type="PANTHER" id="PTHR21573:SF0">
    <property type="entry name" value="ER MEMBRANE PROTEIN COMPLEX SUBUNIT 1"/>
    <property type="match status" value="1"/>
</dbReference>
<sequence length="1040" mass="113161">MIGSLSLKAVLGTTLALSSISTLVHGLFPDEAGRIDWYREQMGVPKKIVPYTGGNGTSIFAITHRNVLASLNPNSGEIIWRQVFGDSEPINTLQLRDDQALTHSGANESYVRVWDAATGSLKWEFSHPEAPTYKPSSGAAAFLDGNKDVLAVVGDSLVRLSADQSKPVWEVSLNRTATYKRIVVQGDVAYAIGDATQTSKARQQRLHVLEVNLATGSLAKQYDIANGMSLGSDNLVVIESKEYGAYVVWREEKNIVWMIHRLGMIKPMWDIYHAKIVQVELMPEDMLASTISELDLDPGLNENVPRFALTYTKEGKTKTVVVEMFRTDDKLDMRKVVGFRSDNGVVASFGSALPVNEANKSAQKQRTVVSVRSYNNSVAWRIYSDDKAPTHTGEFAYNPATYGPVTGASLYYTNNDEPRVLVQTGGGLLAALAPNTDGPLWSRDESLAHATDMAFMELPPPASSAEHAAKATDPSVVNSPLVRYILRWVETTKSLTMWVSSGFGLLDSTDNTASSSADLASRSVAEALVPTSPLTTGDHFGFRKLSIFGTSTGVVAALSTQDGTRSWTHWFADNGTSVKVEHIFVTRRTQPLSEDAALVTVVGRNARGKTVVADLDALTGLPASENAIQWLASGHTKVFELPVVDTATNQQLIGIITDGKEPQFRIWPSTAAGAKAFFAISDTVFFDLGGSKGSIQLRGYSIERSSELEISSWNKDSVASTKRQWAFDLPEGEILVKETEYRNGAQNTALLGRVLGDRSVLYKYINPHLVTLATLRSEGGIGIYFIDRVSGRLLHSAIHKNARVTAKQPFLGIQTENRVIYQLWQDGSFAPVSSNSTGKHQATTSGYITVVAELFESDKPDTREDSKAFSSYDILLPSVVTTAFTAPEAASALGITRTGSHITTRDVLFGLVSNKLLSLPDQLFDPRRPKEAPTKDEQAEGLVPYAAPLVLDPKRVLSHYNTVAGIKFISSAPTHLESTSLVASFGLDMFFTRTSPSGTFDQLSPSFSKVNLVVTTLALVIGCLLGGPMVRRKMTNQAWE</sequence>
<name>A0A9W8G763_9FUNG</name>
<evidence type="ECO:0000256" key="5">
    <source>
        <dbReference type="ARBA" id="ARBA00022692"/>
    </source>
</evidence>
<reference evidence="16" key="1">
    <citation type="submission" date="2022-07" db="EMBL/GenBank/DDBJ databases">
        <title>Phylogenomic reconstructions and comparative analyses of Kickxellomycotina fungi.</title>
        <authorList>
            <person name="Reynolds N.K."/>
            <person name="Stajich J.E."/>
            <person name="Barry K."/>
            <person name="Grigoriev I.V."/>
            <person name="Crous P."/>
            <person name="Smith M.E."/>
        </authorList>
    </citation>
    <scope>NUCLEOTIDE SEQUENCE</scope>
    <source>
        <strain evidence="16">NRRL 3115</strain>
    </source>
</reference>
<feature type="repeat" description="WD" evidence="11">
    <location>
        <begin position="83"/>
        <end position="124"/>
    </location>
</feature>
<evidence type="ECO:0000256" key="2">
    <source>
        <dbReference type="ARBA" id="ARBA00007904"/>
    </source>
</evidence>
<comment type="similarity">
    <text evidence="2">Belongs to the EMC1 family.</text>
</comment>
<dbReference type="InterPro" id="IPR026895">
    <property type="entry name" value="EMC1"/>
</dbReference>
<keyword evidence="5 12" id="KW-0812">Transmembrane</keyword>
<comment type="caution">
    <text evidence="16">The sequence shown here is derived from an EMBL/GenBank/DDBJ whole genome shotgun (WGS) entry which is preliminary data.</text>
</comment>
<keyword evidence="7" id="KW-0256">Endoplasmic reticulum</keyword>
<evidence type="ECO:0000256" key="4">
    <source>
        <dbReference type="ARBA" id="ARBA00020824"/>
    </source>
</evidence>
<evidence type="ECO:0000256" key="3">
    <source>
        <dbReference type="ARBA" id="ARBA00011276"/>
    </source>
</evidence>
<feature type="signal peptide" evidence="13">
    <location>
        <begin position="1"/>
        <end position="26"/>
    </location>
</feature>
<dbReference type="OrthoDB" id="28092at2759"/>
<evidence type="ECO:0000256" key="8">
    <source>
        <dbReference type="ARBA" id="ARBA00022989"/>
    </source>
</evidence>
<evidence type="ECO:0000259" key="15">
    <source>
        <dbReference type="Pfam" id="PF25293"/>
    </source>
</evidence>
<evidence type="ECO:0000256" key="9">
    <source>
        <dbReference type="ARBA" id="ARBA00023136"/>
    </source>
</evidence>
<feature type="transmembrane region" description="Helical" evidence="12">
    <location>
        <begin position="1010"/>
        <end position="1030"/>
    </location>
</feature>
<dbReference type="GO" id="GO:0072546">
    <property type="term" value="C:EMC complex"/>
    <property type="evidence" value="ECO:0007669"/>
    <property type="project" value="InterPro"/>
</dbReference>
<dbReference type="SUPFAM" id="SSF50998">
    <property type="entry name" value="Quinoprotein alcohol dehydrogenase-like"/>
    <property type="match status" value="1"/>
</dbReference>
<dbReference type="Pfam" id="PF25293">
    <property type="entry name" value="Beta-prop_EMC1_N"/>
    <property type="match status" value="1"/>
</dbReference>
<dbReference type="InterPro" id="IPR001680">
    <property type="entry name" value="WD40_rpt"/>
</dbReference>
<keyword evidence="11" id="KW-0853">WD repeat</keyword>
<feature type="domain" description="ER membrane protein complex subunit 1 C-terminal" evidence="14">
    <location>
        <begin position="815"/>
        <end position="1039"/>
    </location>
</feature>
<dbReference type="AlphaFoldDB" id="A0A9W8G763"/>
<accession>A0A9W8G763</accession>
<gene>
    <name evidence="16" type="ORF">GGI25_000507</name>
</gene>
<dbReference type="Proteomes" id="UP001151518">
    <property type="component" value="Unassembled WGS sequence"/>
</dbReference>
<evidence type="ECO:0000256" key="11">
    <source>
        <dbReference type="PROSITE-ProRule" id="PRU00221"/>
    </source>
</evidence>
<keyword evidence="8 12" id="KW-1133">Transmembrane helix</keyword>
<dbReference type="Pfam" id="PF07774">
    <property type="entry name" value="EMC1_C"/>
    <property type="match status" value="1"/>
</dbReference>
<comment type="subcellular location">
    <subcellularLocation>
        <location evidence="1">Endoplasmic reticulum membrane</location>
        <topology evidence="1">Single-pass type I membrane protein</topology>
    </subcellularLocation>
</comment>
<evidence type="ECO:0000256" key="13">
    <source>
        <dbReference type="SAM" id="SignalP"/>
    </source>
</evidence>
<protein>
    <recommendedName>
        <fullName evidence="4">ER membrane protein complex subunit 1</fullName>
    </recommendedName>
</protein>
<keyword evidence="10" id="KW-0325">Glycoprotein</keyword>
<evidence type="ECO:0000256" key="1">
    <source>
        <dbReference type="ARBA" id="ARBA00004115"/>
    </source>
</evidence>
<dbReference type="PROSITE" id="PS50082">
    <property type="entry name" value="WD_REPEATS_2"/>
    <property type="match status" value="1"/>
</dbReference>
<dbReference type="InterPro" id="IPR058545">
    <property type="entry name" value="Beta-prop_EMC1_1st"/>
</dbReference>
<evidence type="ECO:0000256" key="10">
    <source>
        <dbReference type="ARBA" id="ARBA00023180"/>
    </source>
</evidence>
<dbReference type="InterPro" id="IPR011678">
    <property type="entry name" value="EMC1_C"/>
</dbReference>
<dbReference type="InterPro" id="IPR011047">
    <property type="entry name" value="Quinoprotein_ADH-like_sf"/>
</dbReference>
<feature type="chain" id="PRO_5040812004" description="ER membrane protein complex subunit 1" evidence="13">
    <location>
        <begin position="27"/>
        <end position="1040"/>
    </location>
</feature>
<dbReference type="EMBL" id="JANBTW010000004">
    <property type="protein sequence ID" value="KAJ2680534.1"/>
    <property type="molecule type" value="Genomic_DNA"/>
</dbReference>
<feature type="domain" description="EMC1 first beta-propeller" evidence="15">
    <location>
        <begin position="27"/>
        <end position="242"/>
    </location>
</feature>
<evidence type="ECO:0000256" key="7">
    <source>
        <dbReference type="ARBA" id="ARBA00022824"/>
    </source>
</evidence>
<evidence type="ECO:0000259" key="14">
    <source>
        <dbReference type="Pfam" id="PF07774"/>
    </source>
</evidence>
<dbReference type="PANTHER" id="PTHR21573">
    <property type="entry name" value="ER MEMBRANE PROTEIN COMPLEX SUBUNIT 1"/>
    <property type="match status" value="1"/>
</dbReference>
<comment type="subunit">
    <text evidence="3">Component of the ER membrane protein complex (EMC).</text>
</comment>
<proteinExistence type="inferred from homology"/>
<keyword evidence="9 12" id="KW-0472">Membrane</keyword>
<evidence type="ECO:0000313" key="17">
    <source>
        <dbReference type="Proteomes" id="UP001151518"/>
    </source>
</evidence>
<dbReference type="GO" id="GO:0034975">
    <property type="term" value="P:protein folding in endoplasmic reticulum"/>
    <property type="evidence" value="ECO:0007669"/>
    <property type="project" value="TreeGrafter"/>
</dbReference>